<keyword evidence="7" id="KW-0256">Endoplasmic reticulum</keyword>
<evidence type="ECO:0008006" key="16">
    <source>
        <dbReference type="Google" id="ProtNLM"/>
    </source>
</evidence>
<dbReference type="InterPro" id="IPR002401">
    <property type="entry name" value="Cyt_P450_E_grp-I"/>
</dbReference>
<evidence type="ECO:0000256" key="3">
    <source>
        <dbReference type="ARBA" id="ARBA00004406"/>
    </source>
</evidence>
<dbReference type="CDD" id="cd11056">
    <property type="entry name" value="CYP6-like"/>
    <property type="match status" value="1"/>
</dbReference>
<keyword evidence="10 13" id="KW-0408">Iron</keyword>
<dbReference type="InterPro" id="IPR036396">
    <property type="entry name" value="Cyt_P450_sf"/>
</dbReference>
<dbReference type="FunFam" id="1.10.630.10:FF:000042">
    <property type="entry name" value="Cytochrome P450"/>
    <property type="match status" value="1"/>
</dbReference>
<protein>
    <recommendedName>
        <fullName evidence="16">Cytochrome P450</fullName>
    </recommendedName>
</protein>
<dbReference type="InterPro" id="IPR001128">
    <property type="entry name" value="Cyt_P450"/>
</dbReference>
<dbReference type="PRINTS" id="PR00385">
    <property type="entry name" value="P450"/>
</dbReference>
<keyword evidence="9 14" id="KW-0560">Oxidoreductase</keyword>
<dbReference type="PROSITE" id="PS00086">
    <property type="entry name" value="CYTOCHROME_P450"/>
    <property type="match status" value="1"/>
</dbReference>
<evidence type="ECO:0000256" key="9">
    <source>
        <dbReference type="ARBA" id="ARBA00023002"/>
    </source>
</evidence>
<dbReference type="InterPro" id="IPR017972">
    <property type="entry name" value="Cyt_P450_CS"/>
</dbReference>
<dbReference type="Gene3D" id="1.10.630.10">
    <property type="entry name" value="Cytochrome P450"/>
    <property type="match status" value="1"/>
</dbReference>
<comment type="cofactor">
    <cofactor evidence="1 13">
        <name>heme</name>
        <dbReference type="ChEBI" id="CHEBI:30413"/>
    </cofactor>
</comment>
<evidence type="ECO:0000256" key="5">
    <source>
        <dbReference type="ARBA" id="ARBA00022617"/>
    </source>
</evidence>
<keyword evidence="12" id="KW-0472">Membrane</keyword>
<evidence type="ECO:0000256" key="10">
    <source>
        <dbReference type="ARBA" id="ARBA00023004"/>
    </source>
</evidence>
<proteinExistence type="inferred from homology"/>
<dbReference type="EMBL" id="GEZM01073484">
    <property type="protein sequence ID" value="JAV65065.1"/>
    <property type="molecule type" value="Transcribed_RNA"/>
</dbReference>
<evidence type="ECO:0000256" key="11">
    <source>
        <dbReference type="ARBA" id="ARBA00023033"/>
    </source>
</evidence>
<evidence type="ECO:0000313" key="15">
    <source>
        <dbReference type="EMBL" id="JAV65065.1"/>
    </source>
</evidence>
<dbReference type="AlphaFoldDB" id="A0A1Y1KZF1"/>
<evidence type="ECO:0000256" key="2">
    <source>
        <dbReference type="ARBA" id="ARBA00004174"/>
    </source>
</evidence>
<evidence type="ECO:0000256" key="4">
    <source>
        <dbReference type="ARBA" id="ARBA00010617"/>
    </source>
</evidence>
<evidence type="ECO:0000256" key="1">
    <source>
        <dbReference type="ARBA" id="ARBA00001971"/>
    </source>
</evidence>
<organism evidence="15">
    <name type="scientific">Photinus pyralis</name>
    <name type="common">Common eastern firefly</name>
    <name type="synonym">Lampyris pyralis</name>
    <dbReference type="NCBI Taxonomy" id="7054"/>
    <lineage>
        <taxon>Eukaryota</taxon>
        <taxon>Metazoa</taxon>
        <taxon>Ecdysozoa</taxon>
        <taxon>Arthropoda</taxon>
        <taxon>Hexapoda</taxon>
        <taxon>Insecta</taxon>
        <taxon>Pterygota</taxon>
        <taxon>Neoptera</taxon>
        <taxon>Endopterygota</taxon>
        <taxon>Coleoptera</taxon>
        <taxon>Polyphaga</taxon>
        <taxon>Elateriformia</taxon>
        <taxon>Elateroidea</taxon>
        <taxon>Lampyridae</taxon>
        <taxon>Lampyrinae</taxon>
        <taxon>Photinus</taxon>
    </lineage>
</organism>
<dbReference type="PRINTS" id="PR00463">
    <property type="entry name" value="EP450I"/>
</dbReference>
<comment type="similarity">
    <text evidence="4 14">Belongs to the cytochrome P450 family.</text>
</comment>
<dbReference type="PANTHER" id="PTHR24292">
    <property type="entry name" value="CYTOCHROME P450"/>
    <property type="match status" value="1"/>
</dbReference>
<dbReference type="GO" id="GO:0004497">
    <property type="term" value="F:monooxygenase activity"/>
    <property type="evidence" value="ECO:0007669"/>
    <property type="project" value="UniProtKB-KW"/>
</dbReference>
<dbReference type="InterPro" id="IPR050476">
    <property type="entry name" value="Insect_CytP450_Detox"/>
</dbReference>
<reference evidence="15" key="1">
    <citation type="journal article" date="2016" name="Sci. Rep.">
        <title>Molecular characterization of firefly nuptial gifts: a multi-omics approach sheds light on postcopulatory sexual selection.</title>
        <authorList>
            <person name="Al-Wathiqui N."/>
            <person name="Fallon T.R."/>
            <person name="South A."/>
            <person name="Weng J.K."/>
            <person name="Lewis S.M."/>
        </authorList>
    </citation>
    <scope>NUCLEOTIDE SEQUENCE</scope>
</reference>
<dbReference type="GO" id="GO:0020037">
    <property type="term" value="F:heme binding"/>
    <property type="evidence" value="ECO:0007669"/>
    <property type="project" value="InterPro"/>
</dbReference>
<keyword evidence="11 14" id="KW-0503">Monooxygenase</keyword>
<dbReference type="GO" id="GO:0005506">
    <property type="term" value="F:iron ion binding"/>
    <property type="evidence" value="ECO:0007669"/>
    <property type="project" value="InterPro"/>
</dbReference>
<keyword evidence="6 13" id="KW-0479">Metal-binding</keyword>
<evidence type="ECO:0000256" key="13">
    <source>
        <dbReference type="PIRSR" id="PIRSR602401-1"/>
    </source>
</evidence>
<evidence type="ECO:0000256" key="6">
    <source>
        <dbReference type="ARBA" id="ARBA00022723"/>
    </source>
</evidence>
<keyword evidence="5 13" id="KW-0349">Heme</keyword>
<feature type="binding site" description="axial binding residue" evidence="13">
    <location>
        <position position="485"/>
    </location>
    <ligand>
        <name>heme</name>
        <dbReference type="ChEBI" id="CHEBI:30413"/>
    </ligand>
    <ligandPart>
        <name>Fe</name>
        <dbReference type="ChEBI" id="CHEBI:18248"/>
    </ligandPart>
</feature>
<dbReference type="GO" id="GO:0005789">
    <property type="term" value="C:endoplasmic reticulum membrane"/>
    <property type="evidence" value="ECO:0007669"/>
    <property type="project" value="UniProtKB-SubCell"/>
</dbReference>
<evidence type="ECO:0000256" key="8">
    <source>
        <dbReference type="ARBA" id="ARBA00022848"/>
    </source>
</evidence>
<accession>A0A1Y1KZF1</accession>
<evidence type="ECO:0000256" key="12">
    <source>
        <dbReference type="ARBA" id="ARBA00023136"/>
    </source>
</evidence>
<dbReference type="GO" id="GO:0016705">
    <property type="term" value="F:oxidoreductase activity, acting on paired donors, with incorporation or reduction of molecular oxygen"/>
    <property type="evidence" value="ECO:0007669"/>
    <property type="project" value="InterPro"/>
</dbReference>
<dbReference type="SUPFAM" id="SSF48264">
    <property type="entry name" value="Cytochrome P450"/>
    <property type="match status" value="1"/>
</dbReference>
<dbReference type="PANTHER" id="PTHR24292:SF54">
    <property type="entry name" value="CYP9F3-RELATED"/>
    <property type="match status" value="1"/>
</dbReference>
<evidence type="ECO:0000256" key="7">
    <source>
        <dbReference type="ARBA" id="ARBA00022824"/>
    </source>
</evidence>
<dbReference type="Pfam" id="PF00067">
    <property type="entry name" value="p450"/>
    <property type="match status" value="1"/>
</dbReference>
<comment type="subcellular location">
    <subcellularLocation>
        <location evidence="3">Endoplasmic reticulum membrane</location>
        <topology evidence="3">Peripheral membrane protein</topology>
    </subcellularLocation>
    <subcellularLocation>
        <location evidence="2">Microsome membrane</location>
        <topology evidence="2">Peripheral membrane protein</topology>
    </subcellularLocation>
</comment>
<keyword evidence="8" id="KW-0492">Microsome</keyword>
<name>A0A1Y1KZF1_PHOPY</name>
<sequence>MFFYIAIIVLIYVLVHALWQPFKYWKRRNIPQLKPTPLVGNFGPLLRRQCSIAELVQDIYNSHPNHRYFGAYQFFLPTLVLKDPELIKKVAVKEFDTFPEHRTVALEEVDSLLASNIFFMKGKRRRAGVMGGCYRFAGGEKWHVLRCALSPAFTSSKLKAMFALMQECAQQFVEYFENQTGVITLEMKDAFTRYTNDVIGSTAFGITCNSLKDRDNTFYAMGLQATSITLFRGLRVFMQTISPRLAKIFQLSIVPKFIETYFVNIIRESISIRKEKGIVRPDMIHLLLEARQGRLKYDDVGEDSGFAIAQESEARKSHGALKASITDEDIAAQAFSFFLAGFDTSATAMCFAAYELAVNCDIQRRLQSEIDTSLASNQGEITFEAVLGLAYLDQVVSETLRKWPPITFTDRKSVAPFTIEAKLPHEQTTHFEAGTVCWIPIYAIHRDSLYYPNPGVFDPERFHKDNLHKIKPGTYLPFGMGPKNCIASRFAILETKLILFNILSKFNIVPVKETKIPFVQGRNGLFLSAEGGFWLGLQHRER</sequence>
<evidence type="ECO:0000256" key="14">
    <source>
        <dbReference type="RuleBase" id="RU000461"/>
    </source>
</evidence>